<feature type="transmembrane region" description="Helical" evidence="8">
    <location>
        <begin position="279"/>
        <end position="304"/>
    </location>
</feature>
<evidence type="ECO:0000256" key="6">
    <source>
        <dbReference type="ARBA" id="ARBA00022989"/>
    </source>
</evidence>
<comment type="similarity">
    <text evidence="2">Belongs to the auxin efflux carrier (TC 2.A.69) family.</text>
</comment>
<reference evidence="9 10" key="1">
    <citation type="submission" date="2018-09" db="EMBL/GenBank/DDBJ databases">
        <title>The draft genome of Acinetobacter spp. strains.</title>
        <authorList>
            <person name="Qin J."/>
            <person name="Feng Y."/>
            <person name="Zong Z."/>
        </authorList>
    </citation>
    <scope>NUCLEOTIDE SEQUENCE [LARGE SCALE GENOMIC DNA]</scope>
    <source>
        <strain evidence="9 10">WCHAc060115</strain>
    </source>
</reference>
<evidence type="ECO:0000313" key="9">
    <source>
        <dbReference type="EMBL" id="RKG37716.1"/>
    </source>
</evidence>
<evidence type="ECO:0000256" key="3">
    <source>
        <dbReference type="ARBA" id="ARBA00022448"/>
    </source>
</evidence>
<evidence type="ECO:0000313" key="10">
    <source>
        <dbReference type="Proteomes" id="UP000280405"/>
    </source>
</evidence>
<keyword evidence="5 8" id="KW-0812">Transmembrane</keyword>
<feature type="transmembrane region" description="Helical" evidence="8">
    <location>
        <begin position="6"/>
        <end position="22"/>
    </location>
</feature>
<gene>
    <name evidence="9" type="ORF">D7V20_09875</name>
</gene>
<feature type="transmembrane region" description="Helical" evidence="8">
    <location>
        <begin position="248"/>
        <end position="267"/>
    </location>
</feature>
<dbReference type="GO" id="GO:0055085">
    <property type="term" value="P:transmembrane transport"/>
    <property type="evidence" value="ECO:0007669"/>
    <property type="project" value="InterPro"/>
</dbReference>
<evidence type="ECO:0000256" key="1">
    <source>
        <dbReference type="ARBA" id="ARBA00004651"/>
    </source>
</evidence>
<feature type="transmembrane region" description="Helical" evidence="8">
    <location>
        <begin position="164"/>
        <end position="182"/>
    </location>
</feature>
<evidence type="ECO:0000256" key="4">
    <source>
        <dbReference type="ARBA" id="ARBA00022475"/>
    </source>
</evidence>
<accession>A0A3A8EWA4</accession>
<feature type="transmembrane region" description="Helical" evidence="8">
    <location>
        <begin position="65"/>
        <end position="84"/>
    </location>
</feature>
<dbReference type="PANTHER" id="PTHR36838:SF4">
    <property type="entry name" value="AUXIN EFFLUX CARRIER FAMILY PROTEIN"/>
    <property type="match status" value="1"/>
</dbReference>
<organism evidence="9 10">
    <name type="scientific">Acinetobacter rongchengensis</name>
    <dbReference type="NCBI Taxonomy" id="2419601"/>
    <lineage>
        <taxon>Bacteria</taxon>
        <taxon>Pseudomonadati</taxon>
        <taxon>Pseudomonadota</taxon>
        <taxon>Gammaproteobacteria</taxon>
        <taxon>Moraxellales</taxon>
        <taxon>Moraxellaceae</taxon>
        <taxon>Acinetobacter</taxon>
    </lineage>
</organism>
<keyword evidence="3" id="KW-0813">Transport</keyword>
<feature type="transmembrane region" description="Helical" evidence="8">
    <location>
        <begin position="38"/>
        <end position="59"/>
    </location>
</feature>
<dbReference type="Pfam" id="PF03547">
    <property type="entry name" value="Mem_trans"/>
    <property type="match status" value="1"/>
</dbReference>
<evidence type="ECO:0000256" key="5">
    <source>
        <dbReference type="ARBA" id="ARBA00022692"/>
    </source>
</evidence>
<proteinExistence type="inferred from homology"/>
<keyword evidence="4" id="KW-1003">Cell membrane</keyword>
<evidence type="ECO:0000256" key="2">
    <source>
        <dbReference type="ARBA" id="ARBA00010145"/>
    </source>
</evidence>
<comment type="caution">
    <text evidence="9">The sequence shown here is derived from an EMBL/GenBank/DDBJ whole genome shotgun (WGS) entry which is preliminary data.</text>
</comment>
<keyword evidence="7 8" id="KW-0472">Membrane</keyword>
<name>A0A3A8EWA4_9GAMM</name>
<dbReference type="InterPro" id="IPR038770">
    <property type="entry name" value="Na+/solute_symporter_sf"/>
</dbReference>
<protein>
    <submittedName>
        <fullName evidence="9">AEC family transporter</fullName>
    </submittedName>
</protein>
<dbReference type="PANTHER" id="PTHR36838">
    <property type="entry name" value="AUXIN EFFLUX CARRIER FAMILY PROTEIN"/>
    <property type="match status" value="1"/>
</dbReference>
<dbReference type="AlphaFoldDB" id="A0A3A8EWA4"/>
<dbReference type="OrthoDB" id="9805563at2"/>
<dbReference type="Gene3D" id="1.20.1530.20">
    <property type="match status" value="1"/>
</dbReference>
<dbReference type="Proteomes" id="UP000280405">
    <property type="component" value="Unassembled WGS sequence"/>
</dbReference>
<dbReference type="EMBL" id="RAXT01000017">
    <property type="protein sequence ID" value="RKG37716.1"/>
    <property type="molecule type" value="Genomic_DNA"/>
</dbReference>
<feature type="transmembrane region" description="Helical" evidence="8">
    <location>
        <begin position="220"/>
        <end position="242"/>
    </location>
</feature>
<dbReference type="InterPro" id="IPR004776">
    <property type="entry name" value="Mem_transp_PIN-like"/>
</dbReference>
<keyword evidence="6 8" id="KW-1133">Transmembrane helix</keyword>
<dbReference type="RefSeq" id="WP_120384125.1">
    <property type="nucleotide sequence ID" value="NZ_RAXT01000017.1"/>
</dbReference>
<feature type="transmembrane region" description="Helical" evidence="8">
    <location>
        <begin position="188"/>
        <end position="208"/>
    </location>
</feature>
<comment type="subcellular location">
    <subcellularLocation>
        <location evidence="1">Cell membrane</location>
        <topology evidence="1">Multi-pass membrane protein</topology>
    </subcellularLocation>
</comment>
<keyword evidence="10" id="KW-1185">Reference proteome</keyword>
<evidence type="ECO:0000256" key="7">
    <source>
        <dbReference type="ARBA" id="ARBA00023136"/>
    </source>
</evidence>
<dbReference type="GO" id="GO:0005886">
    <property type="term" value="C:plasma membrane"/>
    <property type="evidence" value="ECO:0007669"/>
    <property type="project" value="UniProtKB-SubCell"/>
</dbReference>
<evidence type="ECO:0000256" key="8">
    <source>
        <dbReference type="SAM" id="Phobius"/>
    </source>
</evidence>
<sequence length="305" mass="33889">MLQIINILFPAIALIGLGFYLFQSRTLEANFWNGAEKLNYYVLFPSLLFSSLATADMHIAHIDTILMVIFLVMALVICSVYCFAQIKKTAISQIGVYVQSLIRFNTYIGLSIATTMNNPEIKSILVNILAITIPFVNVVSILSLTPKHQLNIKHILISLIKNPLISSCLVGILFNVFNIPLWQGLSNLLSAFSNSSLMLGLLCVGTAIQFNTIKTYFKTSLIISLLRIVVIPCVAFICLQWFELDYSAVVAIMIFFSIPTASSAYILTKLLNGDYQLMAAVISLQTLLSVFSLALMLTLVQIYYT</sequence>
<feature type="transmembrane region" description="Helical" evidence="8">
    <location>
        <begin position="124"/>
        <end position="144"/>
    </location>
</feature>